<accession>A0AAU8FRU4</accession>
<sequence>MAERVGQIFPLDKIAMFIKNGLITAPSAVAPSAGDEPENYSEKDE</sequence>
<dbReference type="EMBL" id="CP159289">
    <property type="protein sequence ID" value="XCH26254.1"/>
    <property type="molecule type" value="Genomic_DNA"/>
</dbReference>
<proteinExistence type="predicted"/>
<name>A0AAU8FRU4_9BACT</name>
<gene>
    <name evidence="1" type="ORF">ABV298_07585</name>
</gene>
<dbReference type="RefSeq" id="WP_353721548.1">
    <property type="nucleotide sequence ID" value="NZ_CP159289.1"/>
</dbReference>
<dbReference type="AlphaFoldDB" id="A0AAU8FRU4"/>
<protein>
    <submittedName>
        <fullName evidence="1">Uncharacterized protein</fullName>
    </submittedName>
</protein>
<reference evidence="1" key="1">
    <citation type="submission" date="2024-06" db="EMBL/GenBank/DDBJ databases">
        <title>Sequencing and assembly of the genome of Dyadobacter sp. strain 676, a symbiont of Cyamopsis tetragonoloba.</title>
        <authorList>
            <person name="Guro P."/>
            <person name="Sazanova A."/>
            <person name="Kuznetsova I."/>
            <person name="Belimov A."/>
            <person name="Safronova V."/>
        </authorList>
    </citation>
    <scope>NUCLEOTIDE SEQUENCE</scope>
    <source>
        <strain evidence="1">676</strain>
    </source>
</reference>
<evidence type="ECO:0000313" key="1">
    <source>
        <dbReference type="EMBL" id="XCH26254.1"/>
    </source>
</evidence>
<organism evidence="1">
    <name type="scientific">Dyadobacter sp. 676</name>
    <dbReference type="NCBI Taxonomy" id="3088362"/>
    <lineage>
        <taxon>Bacteria</taxon>
        <taxon>Pseudomonadati</taxon>
        <taxon>Bacteroidota</taxon>
        <taxon>Cytophagia</taxon>
        <taxon>Cytophagales</taxon>
        <taxon>Spirosomataceae</taxon>
        <taxon>Dyadobacter</taxon>
    </lineage>
</organism>